<evidence type="ECO:0000256" key="4">
    <source>
        <dbReference type="ARBA" id="ARBA00023163"/>
    </source>
</evidence>
<dbReference type="Pfam" id="PF03965">
    <property type="entry name" value="Penicillinase_R"/>
    <property type="match status" value="1"/>
</dbReference>
<keyword evidence="4" id="KW-0804">Transcription</keyword>
<comment type="similarity">
    <text evidence="1">Belongs to the BlaI transcriptional regulatory family.</text>
</comment>
<dbReference type="Proteomes" id="UP000318704">
    <property type="component" value="Chromosome"/>
</dbReference>
<proteinExistence type="inferred from homology"/>
<dbReference type="Gene3D" id="1.10.4040.10">
    <property type="entry name" value="Penicillinase repressor domain"/>
    <property type="match status" value="1"/>
</dbReference>
<evidence type="ECO:0000313" key="6">
    <source>
        <dbReference type="Proteomes" id="UP000318704"/>
    </source>
</evidence>
<dbReference type="PIRSF" id="PIRSF019455">
    <property type="entry name" value="CopR_AtkY"/>
    <property type="match status" value="1"/>
</dbReference>
<dbReference type="GO" id="GO:0045892">
    <property type="term" value="P:negative regulation of DNA-templated transcription"/>
    <property type="evidence" value="ECO:0007669"/>
    <property type="project" value="InterPro"/>
</dbReference>
<accession>A0A517VSA9</accession>
<evidence type="ECO:0000256" key="1">
    <source>
        <dbReference type="ARBA" id="ARBA00011046"/>
    </source>
</evidence>
<dbReference type="Gene3D" id="1.10.10.10">
    <property type="entry name" value="Winged helix-like DNA-binding domain superfamily/Winged helix DNA-binding domain"/>
    <property type="match status" value="1"/>
</dbReference>
<dbReference type="AlphaFoldDB" id="A0A517VSA9"/>
<evidence type="ECO:0000313" key="5">
    <source>
        <dbReference type="EMBL" id="QDT95902.1"/>
    </source>
</evidence>
<keyword evidence="3" id="KW-0238">DNA-binding</keyword>
<keyword evidence="2" id="KW-0805">Transcription regulation</keyword>
<organism evidence="5 6">
    <name type="scientific">Gimesia aquarii</name>
    <dbReference type="NCBI Taxonomy" id="2527964"/>
    <lineage>
        <taxon>Bacteria</taxon>
        <taxon>Pseudomonadati</taxon>
        <taxon>Planctomycetota</taxon>
        <taxon>Planctomycetia</taxon>
        <taxon>Planctomycetales</taxon>
        <taxon>Planctomycetaceae</taxon>
        <taxon>Gimesia</taxon>
    </lineage>
</organism>
<dbReference type="GO" id="GO:0003677">
    <property type="term" value="F:DNA binding"/>
    <property type="evidence" value="ECO:0007669"/>
    <property type="project" value="UniProtKB-KW"/>
</dbReference>
<sequence>MDTAPTEREMDILKVLWEIKEGSVRDVHARLEKQSGLHFNTIQTQLRIMDEKQLVAHRREGRTFLYRPLCSREQVSSRFLHKVYDGAVNELVLNMLSSEKLSAKDLLELEAIIAQARQKKARNRKKGK</sequence>
<dbReference type="EMBL" id="CP037920">
    <property type="protein sequence ID" value="QDT95902.1"/>
    <property type="molecule type" value="Genomic_DNA"/>
</dbReference>
<evidence type="ECO:0000256" key="3">
    <source>
        <dbReference type="ARBA" id="ARBA00023125"/>
    </source>
</evidence>
<dbReference type="SUPFAM" id="SSF46785">
    <property type="entry name" value="Winged helix' DNA-binding domain"/>
    <property type="match status" value="1"/>
</dbReference>
<reference evidence="5 6" key="1">
    <citation type="submission" date="2019-03" db="EMBL/GenBank/DDBJ databases">
        <title>Deep-cultivation of Planctomycetes and their phenomic and genomic characterization uncovers novel biology.</title>
        <authorList>
            <person name="Wiegand S."/>
            <person name="Jogler M."/>
            <person name="Boedeker C."/>
            <person name="Pinto D."/>
            <person name="Vollmers J."/>
            <person name="Rivas-Marin E."/>
            <person name="Kohn T."/>
            <person name="Peeters S.H."/>
            <person name="Heuer A."/>
            <person name="Rast P."/>
            <person name="Oberbeckmann S."/>
            <person name="Bunk B."/>
            <person name="Jeske O."/>
            <person name="Meyerdierks A."/>
            <person name="Storesund J.E."/>
            <person name="Kallscheuer N."/>
            <person name="Luecker S."/>
            <person name="Lage O.M."/>
            <person name="Pohl T."/>
            <person name="Merkel B.J."/>
            <person name="Hornburger P."/>
            <person name="Mueller R.-W."/>
            <person name="Bruemmer F."/>
            <person name="Labrenz M."/>
            <person name="Spormann A.M."/>
            <person name="Op den Camp H."/>
            <person name="Overmann J."/>
            <person name="Amann R."/>
            <person name="Jetten M.S.M."/>
            <person name="Mascher T."/>
            <person name="Medema M.H."/>
            <person name="Devos D.P."/>
            <person name="Kaster A.-K."/>
            <person name="Ovreas L."/>
            <person name="Rohde M."/>
            <person name="Galperin M.Y."/>
            <person name="Jogler C."/>
        </authorList>
    </citation>
    <scope>NUCLEOTIDE SEQUENCE [LARGE SCALE GENOMIC DNA]</scope>
    <source>
        <strain evidence="5 6">V144</strain>
    </source>
</reference>
<dbReference type="InterPro" id="IPR005650">
    <property type="entry name" value="BlaI_family"/>
</dbReference>
<dbReference type="InterPro" id="IPR036388">
    <property type="entry name" value="WH-like_DNA-bd_sf"/>
</dbReference>
<evidence type="ECO:0000256" key="2">
    <source>
        <dbReference type="ARBA" id="ARBA00023015"/>
    </source>
</evidence>
<protein>
    <submittedName>
        <fullName evidence="5">Penicillinase repressor</fullName>
    </submittedName>
</protein>
<dbReference type="KEGG" id="gaw:V144x_13510"/>
<dbReference type="RefSeq" id="WP_144983129.1">
    <property type="nucleotide sequence ID" value="NZ_CP037920.1"/>
</dbReference>
<name>A0A517VSA9_9PLAN</name>
<dbReference type="InterPro" id="IPR036390">
    <property type="entry name" value="WH_DNA-bd_sf"/>
</dbReference>
<gene>
    <name evidence="5" type="primary">blaI_5</name>
    <name evidence="5" type="ORF">V144x_13510</name>
</gene>